<reference evidence="1 2" key="1">
    <citation type="submission" date="2013-11" db="EMBL/GenBank/DDBJ databases">
        <title>The Genome Sequence of Phytophthora parasitica P10297.</title>
        <authorList>
            <consortium name="The Broad Institute Genomics Platform"/>
            <person name="Russ C."/>
            <person name="Tyler B."/>
            <person name="Panabieres F."/>
            <person name="Shan W."/>
            <person name="Tripathy S."/>
            <person name="Grunwald N."/>
            <person name="Machado M."/>
            <person name="Johnson C.S."/>
            <person name="Walker B."/>
            <person name="Young S.K."/>
            <person name="Zeng Q."/>
            <person name="Gargeya S."/>
            <person name="Fitzgerald M."/>
            <person name="Haas B."/>
            <person name="Abouelleil A."/>
            <person name="Allen A.W."/>
            <person name="Alvarado L."/>
            <person name="Arachchi H.M."/>
            <person name="Berlin A.M."/>
            <person name="Chapman S.B."/>
            <person name="Gainer-Dewar J."/>
            <person name="Goldberg J."/>
            <person name="Griggs A."/>
            <person name="Gujja S."/>
            <person name="Hansen M."/>
            <person name="Howarth C."/>
            <person name="Imamovic A."/>
            <person name="Ireland A."/>
            <person name="Larimer J."/>
            <person name="McCowan C."/>
            <person name="Murphy C."/>
            <person name="Pearson M."/>
            <person name="Poon T.W."/>
            <person name="Priest M."/>
            <person name="Roberts A."/>
            <person name="Saif S."/>
            <person name="Shea T."/>
            <person name="Sisk P."/>
            <person name="Sykes S."/>
            <person name="Wortman J."/>
            <person name="Nusbaum C."/>
            <person name="Birren B."/>
        </authorList>
    </citation>
    <scope>NUCLEOTIDE SEQUENCE [LARGE SCALE GENOMIC DNA]</scope>
    <source>
        <strain evidence="1 2">P10297</strain>
    </source>
</reference>
<dbReference type="AlphaFoldDB" id="W2YMT2"/>
<evidence type="ECO:0000313" key="2">
    <source>
        <dbReference type="Proteomes" id="UP000018948"/>
    </source>
</evidence>
<dbReference type="Proteomes" id="UP000018948">
    <property type="component" value="Unassembled WGS sequence"/>
</dbReference>
<sequence length="104" mass="11172">MQMSWCDSPVLPQRSSAIASGSISGVTILVRQLIPTMCPGQLGWHDVRENQTLPPEVLDSAFKGEECEQIRHGVAGPVPALARAPGPYRLSTLMVRSNGSAVNF</sequence>
<comment type="caution">
    <text evidence="1">The sequence shown here is derived from an EMBL/GenBank/DDBJ whole genome shotgun (WGS) entry which is preliminary data.</text>
</comment>
<dbReference type="EMBL" id="ANIY01003318">
    <property type="protein sequence ID" value="ETP36340.1"/>
    <property type="molecule type" value="Genomic_DNA"/>
</dbReference>
<gene>
    <name evidence="1" type="ORF">F442_15701</name>
</gene>
<accession>W2YMT2</accession>
<evidence type="ECO:0000313" key="1">
    <source>
        <dbReference type="EMBL" id="ETP36340.1"/>
    </source>
</evidence>
<organism evidence="1 2">
    <name type="scientific">Phytophthora nicotianae P10297</name>
    <dbReference type="NCBI Taxonomy" id="1317064"/>
    <lineage>
        <taxon>Eukaryota</taxon>
        <taxon>Sar</taxon>
        <taxon>Stramenopiles</taxon>
        <taxon>Oomycota</taxon>
        <taxon>Peronosporomycetes</taxon>
        <taxon>Peronosporales</taxon>
        <taxon>Peronosporaceae</taxon>
        <taxon>Phytophthora</taxon>
    </lineage>
</organism>
<name>W2YMT2_PHYNI</name>
<proteinExistence type="predicted"/>
<protein>
    <submittedName>
        <fullName evidence="1">Uncharacterized protein</fullName>
    </submittedName>
</protein>